<reference evidence="2 3" key="1">
    <citation type="submission" date="2016-06" db="EMBL/GenBank/DDBJ databases">
        <authorList>
            <person name="Kjaerup R.B."/>
            <person name="Dalgaard T.S."/>
            <person name="Juul-Madsen H.R."/>
        </authorList>
    </citation>
    <scope>NUCLEOTIDE SEQUENCE [LARGE SCALE GENOMIC DNA]</scope>
    <source>
        <strain evidence="2 3">Pb300</strain>
    </source>
</reference>
<protein>
    <submittedName>
        <fullName evidence="2">Uncharacterized protein</fullName>
    </submittedName>
</protein>
<gene>
    <name evidence="2" type="ORF">ACO22_07001</name>
</gene>
<proteinExistence type="predicted"/>
<dbReference type="GO" id="GO:0008474">
    <property type="term" value="F:palmitoyl-(protein) hydrolase activity"/>
    <property type="evidence" value="ECO:0007669"/>
    <property type="project" value="TreeGrafter"/>
</dbReference>
<dbReference type="VEuPathDB" id="FungiDB:PADG_05275"/>
<name>A0A1D2J5Y5_PARBR</name>
<sequence length="472" mass="53203">MLLRLLISPTWKPTFSHSAAIIRSRTPTLQAIQNINPQPRSDLICSRFKRLTTSHPYYEIQNPSRGRRSLSTGVVPAVLVPPLVFVGLALTLWFYKCLMMVVFQNKIIYMPSIPPFSRSEKIEDYEMGCRPVHWEEKHICSLDGTKIALCIGSLSRRKEPGFLLNGQSRNGRGRKHVVVMYFQGQDIPNASSLPPRLPFLSEPLKSLYNKTGSQTQFTIVALSYRGYWTSRGRASQRGIEQDALAALRWVQNTYVLDGEHTRLVIWGQSIGAGVATGLLMQNLSSRATNPVRVNGVILETPFVNTRRMLEALYPQKWLPYRYLWPFLRSWWDSEVALKAVAKTKPGRDLPFLIISAAKDEIVPSEQADMLEQLALELGLDVSRQIVSGALHTEATIKSEGQEAIVRFLLKKYVAKNTWNAAWVIRGKPEPEAGRWEEILLASSALHRDLRERFGGVKCLEAPPFHAASAAEA</sequence>
<evidence type="ECO:0000313" key="3">
    <source>
        <dbReference type="Proteomes" id="UP000242814"/>
    </source>
</evidence>
<keyword evidence="1" id="KW-1133">Transmembrane helix</keyword>
<keyword evidence="1" id="KW-0812">Transmembrane</keyword>
<dbReference type="SUPFAM" id="SSF53474">
    <property type="entry name" value="alpha/beta-Hydrolases"/>
    <property type="match status" value="1"/>
</dbReference>
<dbReference type="AlphaFoldDB" id="A0A1D2J5Y5"/>
<dbReference type="PANTHER" id="PTHR12277:SF64">
    <property type="entry name" value="SUPERFAMILY HYDROLASE, PUTATIVE (AFU_ORTHOLOGUE AFUA_3G01760)-RELATED"/>
    <property type="match status" value="1"/>
</dbReference>
<keyword evidence="1" id="KW-0472">Membrane</keyword>
<dbReference type="VEuPathDB" id="FungiDB:PABG_11993"/>
<dbReference type="InterPro" id="IPR029058">
    <property type="entry name" value="AB_hydrolase_fold"/>
</dbReference>
<comment type="caution">
    <text evidence="2">The sequence shown here is derived from an EMBL/GenBank/DDBJ whole genome shotgun (WGS) entry which is preliminary data.</text>
</comment>
<evidence type="ECO:0000313" key="2">
    <source>
        <dbReference type="EMBL" id="ODH13690.1"/>
    </source>
</evidence>
<accession>A0A1D2J5Y5</accession>
<organism evidence="2 3">
    <name type="scientific">Paracoccidioides brasiliensis</name>
    <dbReference type="NCBI Taxonomy" id="121759"/>
    <lineage>
        <taxon>Eukaryota</taxon>
        <taxon>Fungi</taxon>
        <taxon>Dikarya</taxon>
        <taxon>Ascomycota</taxon>
        <taxon>Pezizomycotina</taxon>
        <taxon>Eurotiomycetes</taxon>
        <taxon>Eurotiomycetidae</taxon>
        <taxon>Onygenales</taxon>
        <taxon>Ajellomycetaceae</taxon>
        <taxon>Paracoccidioides</taxon>
    </lineage>
</organism>
<evidence type="ECO:0000256" key="1">
    <source>
        <dbReference type="SAM" id="Phobius"/>
    </source>
</evidence>
<dbReference type="PANTHER" id="PTHR12277">
    <property type="entry name" value="ALPHA/BETA HYDROLASE DOMAIN-CONTAINING PROTEIN"/>
    <property type="match status" value="1"/>
</dbReference>
<dbReference type="GO" id="GO:0016020">
    <property type="term" value="C:membrane"/>
    <property type="evidence" value="ECO:0007669"/>
    <property type="project" value="TreeGrafter"/>
</dbReference>
<dbReference type="Gene3D" id="3.40.50.1820">
    <property type="entry name" value="alpha/beta hydrolase"/>
    <property type="match status" value="1"/>
</dbReference>
<dbReference type="Proteomes" id="UP000242814">
    <property type="component" value="Unassembled WGS sequence"/>
</dbReference>
<dbReference type="EMBL" id="LZYO01000435">
    <property type="protein sequence ID" value="ODH13690.1"/>
    <property type="molecule type" value="Genomic_DNA"/>
</dbReference>
<feature type="transmembrane region" description="Helical" evidence="1">
    <location>
        <begin position="74"/>
        <end position="95"/>
    </location>
</feature>